<keyword evidence="4" id="KW-1185">Reference proteome</keyword>
<evidence type="ECO:0000313" key="4">
    <source>
        <dbReference type="Proteomes" id="UP000315648"/>
    </source>
</evidence>
<dbReference type="NCBIfam" id="TIGR02595">
    <property type="entry name" value="PEP_CTERM"/>
    <property type="match status" value="1"/>
</dbReference>
<proteinExistence type="predicted"/>
<organism evidence="3 4">
    <name type="scientific">Rariglobus hedericola</name>
    <dbReference type="NCBI Taxonomy" id="2597822"/>
    <lineage>
        <taxon>Bacteria</taxon>
        <taxon>Pseudomonadati</taxon>
        <taxon>Verrucomicrobiota</taxon>
        <taxon>Opitutia</taxon>
        <taxon>Opitutales</taxon>
        <taxon>Opitutaceae</taxon>
        <taxon>Rariglobus</taxon>
    </lineage>
</organism>
<gene>
    <name evidence="3" type="ORF">FPL22_03920</name>
</gene>
<feature type="signal peptide" evidence="1">
    <location>
        <begin position="1"/>
        <end position="22"/>
    </location>
</feature>
<evidence type="ECO:0000259" key="2">
    <source>
        <dbReference type="Pfam" id="PF07589"/>
    </source>
</evidence>
<protein>
    <submittedName>
        <fullName evidence="3">PEP-CTERM sorting domain-containing protein</fullName>
    </submittedName>
</protein>
<keyword evidence="1" id="KW-0732">Signal</keyword>
<dbReference type="EMBL" id="VMBG01000001">
    <property type="protein sequence ID" value="TSJ78457.1"/>
    <property type="molecule type" value="Genomic_DNA"/>
</dbReference>
<evidence type="ECO:0000313" key="3">
    <source>
        <dbReference type="EMBL" id="TSJ78457.1"/>
    </source>
</evidence>
<name>A0A556QPA3_9BACT</name>
<dbReference type="RefSeq" id="WP_144228798.1">
    <property type="nucleotide sequence ID" value="NZ_CBCRVV010000021.1"/>
</dbReference>
<comment type="caution">
    <text evidence="3">The sequence shown here is derived from an EMBL/GenBank/DDBJ whole genome shotgun (WGS) entry which is preliminary data.</text>
</comment>
<feature type="domain" description="Ice-binding protein C-terminal" evidence="2">
    <location>
        <begin position="165"/>
        <end position="189"/>
    </location>
</feature>
<feature type="chain" id="PRO_5021735493" evidence="1">
    <location>
        <begin position="23"/>
        <end position="192"/>
    </location>
</feature>
<dbReference type="Proteomes" id="UP000315648">
    <property type="component" value="Unassembled WGS sequence"/>
</dbReference>
<reference evidence="3 4" key="1">
    <citation type="submission" date="2019-07" db="EMBL/GenBank/DDBJ databases">
        <title>Description of 53C-WASEF.</title>
        <authorList>
            <person name="Pitt A."/>
            <person name="Hahn M.W."/>
        </authorList>
    </citation>
    <scope>NUCLEOTIDE SEQUENCE [LARGE SCALE GENOMIC DNA]</scope>
    <source>
        <strain evidence="3 4">53C-WASEF</strain>
    </source>
</reference>
<evidence type="ECO:0000256" key="1">
    <source>
        <dbReference type="SAM" id="SignalP"/>
    </source>
</evidence>
<dbReference type="Pfam" id="PF07589">
    <property type="entry name" value="PEP-CTERM"/>
    <property type="match status" value="1"/>
</dbReference>
<sequence>MRTLRTSLALLALTCLATFASAVVPLTTFTTVFYADVEGVQTQVGTGILSVAGSYPADGIYDYDPFTNFHMTLTFDGGHVFTEDNFWFSPEYSRLVITGTEFQFTGGPDGEMGGSIDFKNQDNDYISFSNADDPSGYTYLLVINYNGPNPEEHTALFAGPYGPLSIPEPASAALLMGTASLAALVFRRRSVA</sequence>
<accession>A0A556QPA3</accession>
<dbReference type="AlphaFoldDB" id="A0A556QPA3"/>
<dbReference type="InterPro" id="IPR013424">
    <property type="entry name" value="Ice-binding_C"/>
</dbReference>